<feature type="coiled-coil region" evidence="1">
    <location>
        <begin position="287"/>
        <end position="314"/>
    </location>
</feature>
<name>A0AAX4J402_9PEZI</name>
<feature type="region of interest" description="Disordered" evidence="2">
    <location>
        <begin position="183"/>
        <end position="205"/>
    </location>
</feature>
<dbReference type="EMBL" id="CP137314">
    <property type="protein sequence ID" value="WQF90096.1"/>
    <property type="molecule type" value="Genomic_DNA"/>
</dbReference>
<feature type="region of interest" description="Disordered" evidence="2">
    <location>
        <begin position="315"/>
        <end position="340"/>
    </location>
</feature>
<gene>
    <name evidence="3" type="ORF">CDEST_15110</name>
</gene>
<protein>
    <submittedName>
        <fullName evidence="3">Uncharacterized protein</fullName>
    </submittedName>
</protein>
<evidence type="ECO:0000313" key="3">
    <source>
        <dbReference type="EMBL" id="WQF90096.1"/>
    </source>
</evidence>
<keyword evidence="1" id="KW-0175">Coiled coil</keyword>
<sequence length="351" mass="38583">MTGADHLPCIVSKFCLQHLNTPFDSPRANIITTARHHHRLILVIEIMLTELERAIRFGALLGRIESLREKINRIHDSEPGDFATFVAQIPVSNDPDWDVEESLSNDVCNAWAAWEDATLESHTVSSPESSNAAAAAAAATSSPPSNERLDKSTLSDTQSDASTLAILVQKFIYRPKCIKKDDGDGQPSAMQYLGQSSNGSPSGLKATATTALTAVSTTATLQSTSVHLQPLTSASASSSASASASASTSASASANVAHGIVTQIRPEGSKVRRMRRFFRLRDELVGLLSVFNVLENQEEDVEQARKQCMENYRRRREQRTAHPLRQSMAMEEHEDISDKRLGKQRERTVWW</sequence>
<dbReference type="GeneID" id="87951610"/>
<reference evidence="4" key="1">
    <citation type="journal article" date="2023" name="bioRxiv">
        <title>Complete genome of the Medicago anthracnose fungus, Colletotrichum destructivum, reveals a mini-chromosome-like region within a core chromosome.</title>
        <authorList>
            <person name="Lapalu N."/>
            <person name="Simon A."/>
            <person name="Lu A."/>
            <person name="Plaumann P.-L."/>
            <person name="Amselem J."/>
            <person name="Pigne S."/>
            <person name="Auger A."/>
            <person name="Koch C."/>
            <person name="Dallery J.-F."/>
            <person name="O'Connell R.J."/>
        </authorList>
    </citation>
    <scope>NUCLEOTIDE SEQUENCE [LARGE SCALE GENOMIC DNA]</scope>
    <source>
        <strain evidence="4">CBS 520.97</strain>
    </source>
</reference>
<evidence type="ECO:0000256" key="1">
    <source>
        <dbReference type="SAM" id="Coils"/>
    </source>
</evidence>
<feature type="region of interest" description="Disordered" evidence="2">
    <location>
        <begin position="121"/>
        <end position="156"/>
    </location>
</feature>
<evidence type="ECO:0000313" key="4">
    <source>
        <dbReference type="Proteomes" id="UP001322277"/>
    </source>
</evidence>
<evidence type="ECO:0000256" key="2">
    <source>
        <dbReference type="SAM" id="MobiDB-lite"/>
    </source>
</evidence>
<dbReference type="RefSeq" id="XP_062787317.1">
    <property type="nucleotide sequence ID" value="XM_062931266.1"/>
</dbReference>
<dbReference type="KEGG" id="cdet:87951610"/>
<accession>A0AAX4J402</accession>
<feature type="compositionally biased region" description="Low complexity" evidence="2">
    <location>
        <begin position="125"/>
        <end position="146"/>
    </location>
</feature>
<dbReference type="Proteomes" id="UP001322277">
    <property type="component" value="Chromosome 10"/>
</dbReference>
<dbReference type="AlphaFoldDB" id="A0AAX4J402"/>
<organism evidence="3 4">
    <name type="scientific">Colletotrichum destructivum</name>
    <dbReference type="NCBI Taxonomy" id="34406"/>
    <lineage>
        <taxon>Eukaryota</taxon>
        <taxon>Fungi</taxon>
        <taxon>Dikarya</taxon>
        <taxon>Ascomycota</taxon>
        <taxon>Pezizomycotina</taxon>
        <taxon>Sordariomycetes</taxon>
        <taxon>Hypocreomycetidae</taxon>
        <taxon>Glomerellales</taxon>
        <taxon>Glomerellaceae</taxon>
        <taxon>Colletotrichum</taxon>
        <taxon>Colletotrichum destructivum species complex</taxon>
    </lineage>
</organism>
<proteinExistence type="predicted"/>
<keyword evidence="4" id="KW-1185">Reference proteome</keyword>